<dbReference type="EMBL" id="VUAZ01000117">
    <property type="protein sequence ID" value="MPR04032.1"/>
    <property type="molecule type" value="Genomic_DNA"/>
</dbReference>
<organism evidence="2 3">
    <name type="scientific">Pseudomonas kitaguniensis</name>
    <dbReference type="NCBI Taxonomy" id="2607908"/>
    <lineage>
        <taxon>Bacteria</taxon>
        <taxon>Pseudomonadati</taxon>
        <taxon>Pseudomonadota</taxon>
        <taxon>Gammaproteobacteria</taxon>
        <taxon>Pseudomonadales</taxon>
        <taxon>Pseudomonadaceae</taxon>
        <taxon>Pseudomonas</taxon>
    </lineage>
</organism>
<feature type="transmembrane region" description="Helical" evidence="1">
    <location>
        <begin position="12"/>
        <end position="34"/>
    </location>
</feature>
<feature type="transmembrane region" description="Helical" evidence="1">
    <location>
        <begin position="64"/>
        <end position="85"/>
    </location>
</feature>
<name>A0A5N7KR04_9PSED</name>
<evidence type="ECO:0000313" key="2">
    <source>
        <dbReference type="EMBL" id="MPR04032.1"/>
    </source>
</evidence>
<proteinExistence type="predicted"/>
<comment type="caution">
    <text evidence="2">The sequence shown here is derived from an EMBL/GenBank/DDBJ whole genome shotgun (WGS) entry which is preliminary data.</text>
</comment>
<accession>A0A5N7KR04</accession>
<gene>
    <name evidence="2" type="ORF">F0169_19295</name>
</gene>
<keyword evidence="1" id="KW-0812">Transmembrane</keyword>
<protein>
    <submittedName>
        <fullName evidence="2">Uncharacterized protein</fullName>
    </submittedName>
</protein>
<evidence type="ECO:0000313" key="3">
    <source>
        <dbReference type="Proteomes" id="UP000326112"/>
    </source>
</evidence>
<keyword evidence="1" id="KW-1133">Transmembrane helix</keyword>
<sequence>MTSDEFWKSWLAFWIVAGGPGLLALVGLSFSLYLTRRHLDAMKEALKNSRYIYIWGDSLGKRGVIWSLLEMSKIAGMITMPKAYIRLGDLDPVDLENFPPYLKRLLVIVTAMIFTPVIWMVVVAVVLKLK</sequence>
<reference evidence="2 3" key="2">
    <citation type="journal article" date="2023" name="Plant Pathol.">
        <title>Dismantling and reorganizing Pseudomonas marginalis sensu#lato.</title>
        <authorList>
            <person name="Sawada H."/>
            <person name="Fujikawa T."/>
            <person name="Satou M."/>
        </authorList>
    </citation>
    <scope>NUCLEOTIDE SEQUENCE [LARGE SCALE GENOMIC DNA]</scope>
    <source>
        <strain evidence="2 3">MAFF 212408</strain>
    </source>
</reference>
<keyword evidence="1" id="KW-0472">Membrane</keyword>
<keyword evidence="3" id="KW-1185">Reference proteome</keyword>
<dbReference type="Proteomes" id="UP000326112">
    <property type="component" value="Unassembled WGS sequence"/>
</dbReference>
<feature type="transmembrane region" description="Helical" evidence="1">
    <location>
        <begin position="105"/>
        <end position="127"/>
    </location>
</feature>
<reference evidence="2 3" key="1">
    <citation type="journal article" date="2020" name="Int. J. Syst. Evol. Microbiol.">
        <title>Pseudomonas kitaguniensis sp. nov., a pathogen causing bacterial rot of Welsh onion in Japan.</title>
        <authorList>
            <person name="Sawada H."/>
            <person name="Fujikawa T."/>
            <person name="Nishiwaki Y."/>
            <person name="Horita H."/>
        </authorList>
    </citation>
    <scope>NUCLEOTIDE SEQUENCE [LARGE SCALE GENOMIC DNA]</scope>
    <source>
        <strain evidence="2 3">MAFF 212408</strain>
    </source>
</reference>
<dbReference type="RefSeq" id="WP_122250301.1">
    <property type="nucleotide sequence ID" value="NZ_VUAZ01000117.1"/>
</dbReference>
<evidence type="ECO:0000256" key="1">
    <source>
        <dbReference type="SAM" id="Phobius"/>
    </source>
</evidence>